<gene>
    <name evidence="2" type="ORF">chiPu_0008729</name>
</gene>
<evidence type="ECO:0000313" key="3">
    <source>
        <dbReference type="Proteomes" id="UP000287033"/>
    </source>
</evidence>
<name>A0A401SIR2_CHIPU</name>
<accession>A0A401SIR2</accession>
<protein>
    <recommendedName>
        <fullName evidence="1">Voltage-dependent calcium channel alpha-2/delta subunit conserved region domain-containing protein</fullName>
    </recommendedName>
</protein>
<dbReference type="OMA" id="ECDCTIG"/>
<sequence length="75" mass="8267">MQVASRSFFLAQTHKCSNIEGTCPISCDDDALNCFLIDNNGFILISKKEEETGKFLGEVDGSVMTQLLNMGLFTE</sequence>
<dbReference type="InterPro" id="IPR013680">
    <property type="entry name" value="VDCC_a2/dsu"/>
</dbReference>
<evidence type="ECO:0000313" key="2">
    <source>
        <dbReference type="EMBL" id="GCC30281.1"/>
    </source>
</evidence>
<dbReference type="EMBL" id="BEZZ01000294">
    <property type="protein sequence ID" value="GCC30281.1"/>
    <property type="molecule type" value="Genomic_DNA"/>
</dbReference>
<dbReference type="STRING" id="137246.A0A401SIR2"/>
<keyword evidence="3" id="KW-1185">Reference proteome</keyword>
<proteinExistence type="predicted"/>
<reference evidence="2 3" key="1">
    <citation type="journal article" date="2018" name="Nat. Ecol. Evol.">
        <title>Shark genomes provide insights into elasmobranch evolution and the origin of vertebrates.</title>
        <authorList>
            <person name="Hara Y"/>
            <person name="Yamaguchi K"/>
            <person name="Onimaru K"/>
            <person name="Kadota M"/>
            <person name="Koyanagi M"/>
            <person name="Keeley SD"/>
            <person name="Tatsumi K"/>
            <person name="Tanaka K"/>
            <person name="Motone F"/>
            <person name="Kageyama Y"/>
            <person name="Nozu R"/>
            <person name="Adachi N"/>
            <person name="Nishimura O"/>
            <person name="Nakagawa R"/>
            <person name="Tanegashima C"/>
            <person name="Kiyatake I"/>
            <person name="Matsumoto R"/>
            <person name="Murakumo K"/>
            <person name="Nishida K"/>
            <person name="Terakita A"/>
            <person name="Kuratani S"/>
            <person name="Sato K"/>
            <person name="Hyodo S Kuraku.S."/>
        </authorList>
    </citation>
    <scope>NUCLEOTIDE SEQUENCE [LARGE SCALE GENOMIC DNA]</scope>
</reference>
<evidence type="ECO:0000259" key="1">
    <source>
        <dbReference type="Pfam" id="PF08473"/>
    </source>
</evidence>
<organism evidence="2 3">
    <name type="scientific">Chiloscyllium punctatum</name>
    <name type="common">Brownbanded bambooshark</name>
    <name type="synonym">Hemiscyllium punctatum</name>
    <dbReference type="NCBI Taxonomy" id="137246"/>
    <lineage>
        <taxon>Eukaryota</taxon>
        <taxon>Metazoa</taxon>
        <taxon>Chordata</taxon>
        <taxon>Craniata</taxon>
        <taxon>Vertebrata</taxon>
        <taxon>Chondrichthyes</taxon>
        <taxon>Elasmobranchii</taxon>
        <taxon>Galeomorphii</taxon>
        <taxon>Galeoidea</taxon>
        <taxon>Orectolobiformes</taxon>
        <taxon>Hemiscylliidae</taxon>
        <taxon>Chiloscyllium</taxon>
    </lineage>
</organism>
<dbReference type="Proteomes" id="UP000287033">
    <property type="component" value="Unassembled WGS sequence"/>
</dbReference>
<comment type="caution">
    <text evidence="2">The sequence shown here is derived from an EMBL/GenBank/DDBJ whole genome shotgun (WGS) entry which is preliminary data.</text>
</comment>
<feature type="domain" description="Voltage-dependent calcium channel alpha-2/delta subunit conserved region" evidence="1">
    <location>
        <begin position="9"/>
        <end position="74"/>
    </location>
</feature>
<dbReference type="OrthoDB" id="10054666at2759"/>
<dbReference type="Pfam" id="PF08473">
    <property type="entry name" value="VGCC_alpha2"/>
    <property type="match status" value="1"/>
</dbReference>
<dbReference type="AlphaFoldDB" id="A0A401SIR2"/>